<dbReference type="Proteomes" id="UP000072904">
    <property type="component" value="Chromosome 12"/>
</dbReference>
<dbReference type="EMBL" id="LK934640">
    <property type="protein sequence ID" value="CDU19243.1"/>
    <property type="molecule type" value="Genomic_DNA"/>
</dbReference>
<evidence type="ECO:0000256" key="1">
    <source>
        <dbReference type="SAM" id="SignalP"/>
    </source>
</evidence>
<accession>A0A077Y732</accession>
<sequence length="138" mass="16513">MHSYIFKILLFTLFYKIMNFTPNYHEGINFVRGKVEKDDHFNIELSYNGDNKKVKFEIGEQIKEYDTPIMILLPTNKPSSSELYEKYMKEIDDHKHKSVKDVMNNIMSTFDSIDQKMFLNKLSEEVNEYLKLYKSFSI</sequence>
<proteinExistence type="predicted"/>
<feature type="chain" id="PRO_5014501949" evidence="1">
    <location>
        <begin position="21"/>
        <end position="138"/>
    </location>
</feature>
<keyword evidence="1" id="KW-0732">Signal</keyword>
<organism evidence="2 3">
    <name type="scientific">Plasmodium yoelii</name>
    <dbReference type="NCBI Taxonomy" id="5861"/>
    <lineage>
        <taxon>Eukaryota</taxon>
        <taxon>Sar</taxon>
        <taxon>Alveolata</taxon>
        <taxon>Apicomplexa</taxon>
        <taxon>Aconoidasida</taxon>
        <taxon>Haemosporida</taxon>
        <taxon>Plasmodiidae</taxon>
        <taxon>Plasmodium</taxon>
        <taxon>Plasmodium (Vinckeia)</taxon>
    </lineage>
</organism>
<dbReference type="VEuPathDB" id="PlasmoDB:PYYM_1207100"/>
<evidence type="ECO:0000313" key="3">
    <source>
        <dbReference type="Proteomes" id="UP000072904"/>
    </source>
</evidence>
<feature type="signal peptide" evidence="1">
    <location>
        <begin position="1"/>
        <end position="20"/>
    </location>
</feature>
<reference evidence="2 3" key="1">
    <citation type="journal article" date="2014" name="BMC Biol.">
        <title>A comprehensive evaluation of rodent malaria parasite genomes and gene expression.</title>
        <authorList>
            <person name="Otto T.D."/>
            <person name="Bohme U."/>
            <person name="Jackson A.P."/>
            <person name="Hunt M."/>
            <person name="Franke-Fayard B."/>
            <person name="Hoeijmakers W.A."/>
            <person name="Religa A.A."/>
            <person name="Robertson L."/>
            <person name="Sanders M."/>
            <person name="Ogun S.A."/>
            <person name="Cunningham D."/>
            <person name="Erhart A."/>
            <person name="Billker O."/>
            <person name="Khan S.M."/>
            <person name="Stunnenberg H.G."/>
            <person name="Langhorne J."/>
            <person name="Holder A.A."/>
            <person name="Waters A.P."/>
            <person name="Newbold C.I."/>
            <person name="Pain A."/>
            <person name="Berriman M."/>
            <person name="Janse C.J."/>
        </authorList>
    </citation>
    <scope>NUCLEOTIDE SEQUENCE [LARGE SCALE GENOMIC DNA]</scope>
    <source>
        <strain evidence="2 3">YM</strain>
    </source>
</reference>
<name>A0A077Y732_PLAYE</name>
<dbReference type="AlphaFoldDB" id="A0A077Y732"/>
<dbReference type="VEuPathDB" id="PlasmoDB:Py17XNL_001204946"/>
<dbReference type="VEuPathDB" id="PlasmoDB:PY17X_1207700"/>
<gene>
    <name evidence="2" type="ORF">PYYM_1207100</name>
</gene>
<dbReference type="PhylomeDB" id="A0A077Y732"/>
<dbReference type="OMA" id="DVMNNIM"/>
<protein>
    <submittedName>
        <fullName evidence="2">Uncharacterized protein</fullName>
    </submittedName>
</protein>
<evidence type="ECO:0000313" key="2">
    <source>
        <dbReference type="EMBL" id="CDU19243.1"/>
    </source>
</evidence>